<reference evidence="13 14" key="1">
    <citation type="submission" date="2016-08" db="EMBL/GenBank/DDBJ databases">
        <title>Genomes of anaerobic fungi encode conserved fungal cellulosomes for biomass hydrolysis.</title>
        <authorList>
            <consortium name="DOE Joint Genome Institute"/>
            <person name="Haitjema C.H."/>
            <person name="Gilmore S.P."/>
            <person name="Henske J.K."/>
            <person name="Solomon K.V."/>
            <person name="De Groot R."/>
            <person name="Kuo A."/>
            <person name="Mondo S.J."/>
            <person name="Salamov A.A."/>
            <person name="Labutti K."/>
            <person name="Zhao Z."/>
            <person name="Chiniquy J."/>
            <person name="Barry K."/>
            <person name="Brewer H.M."/>
            <person name="Purvine S.O."/>
            <person name="Wright A.T."/>
            <person name="Boxma B."/>
            <person name="Van Alen T."/>
            <person name="Hackstein J.H."/>
            <person name="Baker S.E."/>
            <person name="Grigoriev I.V."/>
            <person name="O'Malley M.A."/>
        </authorList>
    </citation>
    <scope>NUCLEOTIDE SEQUENCE [LARGE SCALE GENOMIC DNA]</scope>
    <source>
        <strain evidence="14">finn</strain>
    </source>
</reference>
<dbReference type="PIRSF" id="PIRSF005719">
    <property type="entry name" value="SMC"/>
    <property type="match status" value="1"/>
</dbReference>
<evidence type="ECO:0000313" key="13">
    <source>
        <dbReference type="EMBL" id="ORX45611.1"/>
    </source>
</evidence>
<dbReference type="GO" id="GO:0005524">
    <property type="term" value="F:ATP binding"/>
    <property type="evidence" value="ECO:0007669"/>
    <property type="project" value="InterPro"/>
</dbReference>
<protein>
    <recommendedName>
        <fullName evidence="10">Structural maintenance of chromosomes protein</fullName>
    </recommendedName>
</protein>
<evidence type="ECO:0000259" key="12">
    <source>
        <dbReference type="SMART" id="SM00968"/>
    </source>
</evidence>
<dbReference type="InterPro" id="IPR027417">
    <property type="entry name" value="P-loop_NTPase"/>
</dbReference>
<evidence type="ECO:0000313" key="14">
    <source>
        <dbReference type="Proteomes" id="UP000193719"/>
    </source>
</evidence>
<proteinExistence type="inferred from homology"/>
<dbReference type="EMBL" id="MCFH01000039">
    <property type="protein sequence ID" value="ORX45611.1"/>
    <property type="molecule type" value="Genomic_DNA"/>
</dbReference>
<dbReference type="SUPFAM" id="SSF75553">
    <property type="entry name" value="Smc hinge domain"/>
    <property type="match status" value="1"/>
</dbReference>
<feature type="coiled-coil region" evidence="11">
    <location>
        <begin position="177"/>
        <end position="369"/>
    </location>
</feature>
<feature type="coiled-coil region" evidence="11">
    <location>
        <begin position="677"/>
        <end position="745"/>
    </location>
</feature>
<dbReference type="GO" id="GO:0007062">
    <property type="term" value="P:sister chromatid cohesion"/>
    <property type="evidence" value="ECO:0007669"/>
    <property type="project" value="InterPro"/>
</dbReference>
<organism evidence="13 14">
    <name type="scientific">Piromyces finnis</name>
    <dbReference type="NCBI Taxonomy" id="1754191"/>
    <lineage>
        <taxon>Eukaryota</taxon>
        <taxon>Fungi</taxon>
        <taxon>Fungi incertae sedis</taxon>
        <taxon>Chytridiomycota</taxon>
        <taxon>Chytridiomycota incertae sedis</taxon>
        <taxon>Neocallimastigomycetes</taxon>
        <taxon>Neocallimastigales</taxon>
        <taxon>Neocallimastigaceae</taxon>
        <taxon>Piromyces</taxon>
    </lineage>
</organism>
<feature type="coiled-coil region" evidence="11">
    <location>
        <begin position="801"/>
        <end position="881"/>
    </location>
</feature>
<dbReference type="Gene3D" id="3.30.70.1620">
    <property type="match status" value="1"/>
</dbReference>
<dbReference type="CDD" id="cd03275">
    <property type="entry name" value="ABC_SMC1_euk"/>
    <property type="match status" value="2"/>
</dbReference>
<dbReference type="GO" id="GO:0005634">
    <property type="term" value="C:nucleus"/>
    <property type="evidence" value="ECO:0007669"/>
    <property type="project" value="UniProtKB-SubCell"/>
</dbReference>
<evidence type="ECO:0000256" key="8">
    <source>
        <dbReference type="ARBA" id="ARBA00023242"/>
    </source>
</evidence>
<feature type="domain" description="SMC hinge" evidence="12">
    <location>
        <begin position="526"/>
        <end position="642"/>
    </location>
</feature>
<dbReference type="GO" id="GO:0016887">
    <property type="term" value="F:ATP hydrolysis activity"/>
    <property type="evidence" value="ECO:0007669"/>
    <property type="project" value="InterPro"/>
</dbReference>
<evidence type="ECO:0000256" key="5">
    <source>
        <dbReference type="ARBA" id="ARBA00022618"/>
    </source>
</evidence>
<gene>
    <name evidence="13" type="ORF">BCR36DRAFT_585625</name>
</gene>
<evidence type="ECO:0000256" key="6">
    <source>
        <dbReference type="ARBA" id="ARBA00022776"/>
    </source>
</evidence>
<dbReference type="InterPro" id="IPR036277">
    <property type="entry name" value="SMC_hinge_sf"/>
</dbReference>
<keyword evidence="7 11" id="KW-0175">Coiled coil</keyword>
<dbReference type="InterPro" id="IPR024704">
    <property type="entry name" value="SMC"/>
</dbReference>
<reference evidence="13 14" key="2">
    <citation type="submission" date="2016-08" db="EMBL/GenBank/DDBJ databases">
        <title>Pervasive Adenine N6-methylation of Active Genes in Fungi.</title>
        <authorList>
            <consortium name="DOE Joint Genome Institute"/>
            <person name="Mondo S.J."/>
            <person name="Dannebaum R.O."/>
            <person name="Kuo R.C."/>
            <person name="Labutti K."/>
            <person name="Haridas S."/>
            <person name="Kuo A."/>
            <person name="Salamov A."/>
            <person name="Ahrendt S.R."/>
            <person name="Lipzen A."/>
            <person name="Sullivan W."/>
            <person name="Andreopoulos W.B."/>
            <person name="Clum A."/>
            <person name="Lindquist E."/>
            <person name="Daum C."/>
            <person name="Ramamoorthy G.K."/>
            <person name="Gryganskyi A."/>
            <person name="Culley D."/>
            <person name="Magnuson J.K."/>
            <person name="James T.Y."/>
            <person name="O'Malley M.A."/>
            <person name="Stajich J.E."/>
            <person name="Spatafora J.W."/>
            <person name="Visel A."/>
            <person name="Grigoriev I.V."/>
        </authorList>
    </citation>
    <scope>NUCLEOTIDE SEQUENCE [LARGE SCALE GENOMIC DNA]</scope>
    <source>
        <strain evidence="14">finn</strain>
    </source>
</reference>
<dbReference type="Gene3D" id="1.20.1060.20">
    <property type="match status" value="1"/>
</dbReference>
<feature type="coiled-coil region" evidence="11">
    <location>
        <begin position="428"/>
        <end position="504"/>
    </location>
</feature>
<dbReference type="Proteomes" id="UP000193719">
    <property type="component" value="Unassembled WGS sequence"/>
</dbReference>
<accession>A0A1Y1V380</accession>
<dbReference type="GO" id="GO:0003677">
    <property type="term" value="F:DNA binding"/>
    <property type="evidence" value="ECO:0007669"/>
    <property type="project" value="TreeGrafter"/>
</dbReference>
<name>A0A1Y1V380_9FUNG</name>
<keyword evidence="8 10" id="KW-0539">Nucleus</keyword>
<comment type="similarity">
    <text evidence="3">Belongs to the SMC family. SMC1 subfamily.</text>
</comment>
<dbReference type="Pfam" id="PF06470">
    <property type="entry name" value="SMC_hinge"/>
    <property type="match status" value="1"/>
</dbReference>
<dbReference type="InterPro" id="IPR003395">
    <property type="entry name" value="RecF/RecN/SMC_N"/>
</dbReference>
<keyword evidence="9" id="KW-0131">Cell cycle</keyword>
<dbReference type="SMART" id="SM00968">
    <property type="entry name" value="SMC_hinge"/>
    <property type="match status" value="1"/>
</dbReference>
<feature type="coiled-coil region" evidence="11">
    <location>
        <begin position="1004"/>
        <end position="1058"/>
    </location>
</feature>
<keyword evidence="5" id="KW-0132">Cell division</keyword>
<evidence type="ECO:0000256" key="4">
    <source>
        <dbReference type="ARBA" id="ARBA00022454"/>
    </source>
</evidence>
<comment type="caution">
    <text evidence="13">The sequence shown here is derived from an EMBL/GenBank/DDBJ whole genome shotgun (WGS) entry which is preliminary data.</text>
</comment>
<dbReference type="GO" id="GO:0051301">
    <property type="term" value="P:cell division"/>
    <property type="evidence" value="ECO:0007669"/>
    <property type="project" value="UniProtKB-KW"/>
</dbReference>
<dbReference type="STRING" id="1754191.A0A1Y1V380"/>
<evidence type="ECO:0000256" key="10">
    <source>
        <dbReference type="PIRNR" id="PIRNR005719"/>
    </source>
</evidence>
<dbReference type="PANTHER" id="PTHR18937">
    <property type="entry name" value="STRUCTURAL MAINTENANCE OF CHROMOSOMES SMC FAMILY MEMBER"/>
    <property type="match status" value="1"/>
</dbReference>
<dbReference type="PANTHER" id="PTHR18937:SF12">
    <property type="entry name" value="STRUCTURAL MAINTENANCE OF CHROMOSOMES PROTEIN"/>
    <property type="match status" value="1"/>
</dbReference>
<dbReference type="OrthoDB" id="5575062at2759"/>
<keyword evidence="6" id="KW-0498">Mitosis</keyword>
<dbReference type="InterPro" id="IPR010935">
    <property type="entry name" value="SMC_hinge"/>
</dbReference>
<evidence type="ECO:0000256" key="11">
    <source>
        <dbReference type="SAM" id="Coils"/>
    </source>
</evidence>
<evidence type="ECO:0000256" key="7">
    <source>
        <dbReference type="ARBA" id="ARBA00023054"/>
    </source>
</evidence>
<evidence type="ECO:0000256" key="1">
    <source>
        <dbReference type="ARBA" id="ARBA00004123"/>
    </source>
</evidence>
<dbReference type="Pfam" id="PF02463">
    <property type="entry name" value="SMC_N"/>
    <property type="match status" value="1"/>
</dbReference>
<dbReference type="AlphaFoldDB" id="A0A1Y1V380"/>
<evidence type="ECO:0000256" key="3">
    <source>
        <dbReference type="ARBA" id="ARBA00005597"/>
    </source>
</evidence>
<keyword evidence="4" id="KW-0158">Chromosome</keyword>
<dbReference type="InterPro" id="IPR028468">
    <property type="entry name" value="Smc1_ABC"/>
</dbReference>
<sequence>MGRLVKLELENFKSYKGHQVIGPFYNFSCIIGPNGAGKSNLMDAISFVLGVKSSQLRSSHLKDLIYRGGAINNSIDGLGGNDTENDASGPKRAWVMAEYHTSEGQVLKFMRIITINGASEYRFNGKVTTYEKYNKELEKQNILVKAKNFLVFQGDVEAIASQSPKDLTRLIEQVSGSIELKEEYEKLKEEQEKATEDSTYNFNKKRGINAEMKQFKKQKEEAENYKQLTKQLENIKIKYMLWKLYQMDKQIQELKDDIDAKNSQINEKAEEKKQEENILKGIKKDLSIISNSIIHSEKKRKNKEKEINSKKLEIISTKEQITNCNEKISQVKKNIEKIEQDYTKQNDSITELEEQLYKVNNAAKIFEQNVQNKEKSEIIKLNSKDIQQYNKLKEYARIKTQSLLQEIETIQRKKRVDKESQQRLDGKIKEFRIRQNELNDELRNLTSQKNNSTDELETFTRKLNENKKELDDVITQQQKTALMEKELNDKLNDIHERLMQAKADKLETHRDYVIKETIKRLKKIYPGVHGRVLDLCKPIQRKYDIAVSIILGRNLDAIIVDDQKTAIECIQYLKEKRIGTSTFIPLNSISVKPINEKYRSYIKGAHLAVDVIQYDSIYEKVIQFICGNSIICDDINIAKEICYKRKQEVKAVTLNGVVIHKTGMITGGQSGISRQAKRWEEKQIEELKNMKEDLDKKLNEIARAKYKTSRIEYLNSVISSFQTKMSFVNQDLSTMEKRIESCQKEAKYVLKEIAKLSPQSSKLSIDINNANYKIDVITNKINSITDEIFHDFCKTIRVKNIREYEENQQRVTTEINEKRLEFTTQQSKLSSQLVFQKDQMKELESRREKLNISISDEEDLLANLKIDLGDLEHTIQSLEETAKTIIDILNGQKETSRKIRESILNKEKDINKISSYINSMEKAITDVDTSLEKLYGERYIILKKCKMNDINIPLLKGKLSELMDNEIETSYNPNSMDVDHIANSQISHDNKRLLIDYSMLDDRLKEDKEMNQKFMDEMKRVTAECEAIIPNMKAYEKLDETEQKLKETNKIFEISRQKAKTAKERFNQIKEKRYNLFYSAFKHMESKIQSIYEELTRTRTSANGPVLHGTAYLSLEDSEEPYLDGVKYHAMPPAKTFRDMDHLSGGEKTVAALALLFAIHSYQPSPFFVLDEVDAALDNANVMRVASYVKRHASENFQFVVISLKNTFYERAQALVGIYRDRDVNSSKVLTLKLDGEYEN</sequence>
<evidence type="ECO:0000256" key="9">
    <source>
        <dbReference type="ARBA" id="ARBA00023306"/>
    </source>
</evidence>
<dbReference type="Gene3D" id="3.40.50.300">
    <property type="entry name" value="P-loop containing nucleotide triphosphate hydrolases"/>
    <property type="match status" value="2"/>
</dbReference>
<keyword evidence="14" id="KW-1185">Reference proteome</keyword>
<evidence type="ECO:0000256" key="2">
    <source>
        <dbReference type="ARBA" id="ARBA00004286"/>
    </source>
</evidence>
<comment type="subcellular location">
    <subcellularLocation>
        <location evidence="2">Chromosome</location>
    </subcellularLocation>
    <subcellularLocation>
        <location evidence="1 10">Nucleus</location>
    </subcellularLocation>
</comment>
<dbReference type="GO" id="GO:0008278">
    <property type="term" value="C:cohesin complex"/>
    <property type="evidence" value="ECO:0007669"/>
    <property type="project" value="InterPro"/>
</dbReference>
<dbReference type="SUPFAM" id="SSF52540">
    <property type="entry name" value="P-loop containing nucleoside triphosphate hydrolases"/>
    <property type="match status" value="2"/>
</dbReference>